<evidence type="ECO:0000256" key="6">
    <source>
        <dbReference type="ARBA" id="ARBA00022490"/>
    </source>
</evidence>
<comment type="similarity">
    <text evidence="3">Belongs to the gasdermin family.</text>
</comment>
<evidence type="ECO:0000256" key="9">
    <source>
        <dbReference type="ARBA" id="ARBA00023136"/>
    </source>
</evidence>
<dbReference type="InterPro" id="IPR042377">
    <property type="entry name" value="GSDME"/>
</dbReference>
<comment type="subcellular location">
    <subcellularLocation>
        <location evidence="2">Cell membrane</location>
        <topology evidence="2">Multi-pass membrane protein</topology>
    </subcellularLocation>
    <subcellularLocation>
        <location evidence="1">Cytoplasm</location>
    </subcellularLocation>
</comment>
<dbReference type="GO" id="GO:0005737">
    <property type="term" value="C:cytoplasm"/>
    <property type="evidence" value="ECO:0007669"/>
    <property type="project" value="UniProtKB-SubCell"/>
</dbReference>
<feature type="domain" description="Gasdermin pore forming" evidence="12">
    <location>
        <begin position="1"/>
        <end position="224"/>
    </location>
</feature>
<evidence type="ECO:0000256" key="1">
    <source>
        <dbReference type="ARBA" id="ARBA00004496"/>
    </source>
</evidence>
<dbReference type="Pfam" id="PF04598">
    <property type="entry name" value="Gasdermin"/>
    <property type="match status" value="1"/>
</dbReference>
<evidence type="ECO:0000313" key="14">
    <source>
        <dbReference type="EMBL" id="CAK6961977.1"/>
    </source>
</evidence>
<keyword evidence="5" id="KW-1003">Cell membrane</keyword>
<protein>
    <submittedName>
        <fullName evidence="14">Uncharacterized protein LOC119890694 isoform X1</fullName>
    </submittedName>
</protein>
<dbReference type="Pfam" id="PF17708">
    <property type="entry name" value="Gasdermin_C"/>
    <property type="match status" value="1"/>
</dbReference>
<evidence type="ECO:0000256" key="3">
    <source>
        <dbReference type="ARBA" id="ARBA00009279"/>
    </source>
</evidence>
<evidence type="ECO:0000256" key="5">
    <source>
        <dbReference type="ARBA" id="ARBA00022475"/>
    </source>
</evidence>
<dbReference type="InterPro" id="IPR041263">
    <property type="entry name" value="Gasdermin_PUB"/>
</dbReference>
<evidence type="ECO:0000313" key="15">
    <source>
        <dbReference type="Proteomes" id="UP001314229"/>
    </source>
</evidence>
<accession>A0AAV1NRR4</accession>
<evidence type="ECO:0000256" key="8">
    <source>
        <dbReference type="ARBA" id="ARBA00022692"/>
    </source>
</evidence>
<dbReference type="EMBL" id="CAWUFR010000054">
    <property type="protein sequence ID" value="CAK6961977.1"/>
    <property type="molecule type" value="Genomic_DNA"/>
</dbReference>
<comment type="caution">
    <text evidence="14">The sequence shown here is derived from an EMBL/GenBank/DDBJ whole genome shotgun (WGS) entry which is preliminary data.</text>
</comment>
<dbReference type="InterPro" id="IPR040460">
    <property type="entry name" value="Gasdermin_pore"/>
</dbReference>
<gene>
    <name evidence="14" type="ORF">FSCOSCO3_A023482</name>
</gene>
<evidence type="ECO:0000256" key="7">
    <source>
        <dbReference type="ARBA" id="ARBA00022590"/>
    </source>
</evidence>
<dbReference type="Proteomes" id="UP001314229">
    <property type="component" value="Unassembled WGS sequence"/>
</dbReference>
<dbReference type="GO" id="GO:0012501">
    <property type="term" value="P:programmed cell death"/>
    <property type="evidence" value="ECO:0007669"/>
    <property type="project" value="UniProtKB-KW"/>
</dbReference>
<reference evidence="14 15" key="1">
    <citation type="submission" date="2024-01" db="EMBL/GenBank/DDBJ databases">
        <authorList>
            <person name="Alioto T."/>
            <person name="Alioto T."/>
            <person name="Gomez Garrido J."/>
        </authorList>
    </citation>
    <scope>NUCLEOTIDE SEQUENCE [LARGE SCALE GENOMIC DNA]</scope>
</reference>
<evidence type="ECO:0000259" key="12">
    <source>
        <dbReference type="Pfam" id="PF04598"/>
    </source>
</evidence>
<dbReference type="PANTHER" id="PTHR15207">
    <property type="entry name" value="NONSYNDROMIC HEARING IMPAIRMENT PROTEIN"/>
    <property type="match status" value="1"/>
</dbReference>
<dbReference type="GO" id="GO:0005886">
    <property type="term" value="C:plasma membrane"/>
    <property type="evidence" value="ECO:0007669"/>
    <property type="project" value="UniProtKB-SubCell"/>
</dbReference>
<evidence type="ECO:0000256" key="10">
    <source>
        <dbReference type="ARBA" id="ARBA00023139"/>
    </source>
</evidence>
<evidence type="ECO:0000259" key="13">
    <source>
        <dbReference type="Pfam" id="PF17708"/>
    </source>
</evidence>
<keyword evidence="7" id="KW-1210">Necrosis</keyword>
<dbReference type="PANTHER" id="PTHR15207:SF3">
    <property type="entry name" value="DEAFNESS, AUTOSOMAL DOMINANT 5-RELATED"/>
    <property type="match status" value="1"/>
</dbReference>
<evidence type="ECO:0000256" key="4">
    <source>
        <dbReference type="ARBA" id="ARBA00022452"/>
    </source>
</evidence>
<organism evidence="14 15">
    <name type="scientific">Scomber scombrus</name>
    <name type="common">Atlantic mackerel</name>
    <name type="synonym">Scomber vernalis</name>
    <dbReference type="NCBI Taxonomy" id="13677"/>
    <lineage>
        <taxon>Eukaryota</taxon>
        <taxon>Metazoa</taxon>
        <taxon>Chordata</taxon>
        <taxon>Craniata</taxon>
        <taxon>Vertebrata</taxon>
        <taxon>Euteleostomi</taxon>
        <taxon>Actinopterygii</taxon>
        <taxon>Neopterygii</taxon>
        <taxon>Teleostei</taxon>
        <taxon>Neoteleostei</taxon>
        <taxon>Acanthomorphata</taxon>
        <taxon>Pelagiaria</taxon>
        <taxon>Scombriformes</taxon>
        <taxon>Scombridae</taxon>
        <taxon>Scomber</taxon>
    </lineage>
</organism>
<keyword evidence="4" id="KW-1134">Transmembrane beta strand</keyword>
<keyword evidence="11" id="KW-0449">Lipoprotein</keyword>
<sequence length="457" mass="50122">MFQSYVSDICQQVDPKNTLIQHENLYKDVNVLTLVKKKTSFFGTDYEVMGITLGDLIPHFADFSDITETTVIGDYTHNAQRLVSAGIGGNVKVVGGAVKGGAESRREASSVTIKSKTVELRKLKNNYCGESINTNFMPKLRDKEVLAFVDRIIFNATDVVLEEKTEVDGSCEASGGIKSAFLAFLKIFLQGKKSDGTSFTVPAGKAYAYTINELTINELTVEFTNMCLITGGDGEELQPRIPPSTNLLLAPETFETDKPPENYCETLQQVKEELQGMEALLQPLSCLPMATRSSLAQRLCDLSKDRDSLTQLKKALDLWCEGEPFDQPQSESVRTLLDQLRVATDTGMTNLLKAVYLLVSAMDKLPDAVPFIIGICSPDILRCVNQLVSSIKEHGQAHLPVSLPGPLQQGGELHWLTMFLCATDDKLKELGVMAGQRPGVLLLVLCVTVQGLSMMRA</sequence>
<keyword evidence="8" id="KW-0812">Transmembrane</keyword>
<dbReference type="AlphaFoldDB" id="A0AAV1NRR4"/>
<evidence type="ECO:0000256" key="2">
    <source>
        <dbReference type="ARBA" id="ARBA00004651"/>
    </source>
</evidence>
<keyword evidence="10" id="KW-0564">Palmitate</keyword>
<feature type="domain" description="Gasdermin PUB" evidence="13">
    <location>
        <begin position="267"/>
        <end position="404"/>
    </location>
</feature>
<name>A0AAV1NRR4_SCOSC</name>
<proteinExistence type="inferred from homology"/>
<evidence type="ECO:0000256" key="11">
    <source>
        <dbReference type="ARBA" id="ARBA00023288"/>
    </source>
</evidence>
<keyword evidence="15" id="KW-1185">Reference proteome</keyword>
<keyword evidence="6" id="KW-0963">Cytoplasm</keyword>
<keyword evidence="9" id="KW-0472">Membrane</keyword>